<evidence type="ECO:0000256" key="1">
    <source>
        <dbReference type="ARBA" id="ARBA00004123"/>
    </source>
</evidence>
<evidence type="ECO:0000313" key="5">
    <source>
        <dbReference type="Ensembl" id="ENSGALP00010011911.1"/>
    </source>
</evidence>
<dbReference type="InterPro" id="IPR012890">
    <property type="entry name" value="GCFC2-like"/>
</dbReference>
<reference evidence="5" key="2">
    <citation type="submission" date="2025-08" db="UniProtKB">
        <authorList>
            <consortium name="Ensembl"/>
        </authorList>
    </citation>
    <scope>IDENTIFICATION</scope>
    <source>
        <strain evidence="5">broiler</strain>
    </source>
</reference>
<keyword evidence="3" id="KW-0539">Nucleus</keyword>
<evidence type="ECO:0000256" key="2">
    <source>
        <dbReference type="ARBA" id="ARBA00010801"/>
    </source>
</evidence>
<accession>A0A8V0XUJ3</accession>
<protein>
    <recommendedName>
        <fullName evidence="4">GCF C-terminal domain-containing protein</fullName>
    </recommendedName>
</protein>
<dbReference type="GO" id="GO:0000398">
    <property type="term" value="P:mRNA splicing, via spliceosome"/>
    <property type="evidence" value="ECO:0007669"/>
    <property type="project" value="InterPro"/>
</dbReference>
<dbReference type="Pfam" id="PF07842">
    <property type="entry name" value="GCFC"/>
    <property type="match status" value="1"/>
</dbReference>
<dbReference type="PANTHER" id="PTHR12214:SF4">
    <property type="entry name" value="INTRON LARGE COMPLEX COMPONENT GCFC2"/>
    <property type="match status" value="1"/>
</dbReference>
<name>A0A8V0XUJ3_CHICK</name>
<comment type="similarity">
    <text evidence="2">Belongs to the GCF family.</text>
</comment>
<dbReference type="GO" id="GO:0003677">
    <property type="term" value="F:DNA binding"/>
    <property type="evidence" value="ECO:0007669"/>
    <property type="project" value="InterPro"/>
</dbReference>
<reference evidence="5" key="3">
    <citation type="submission" date="2025-09" db="UniProtKB">
        <authorList>
            <consortium name="Ensembl"/>
        </authorList>
    </citation>
    <scope>IDENTIFICATION</scope>
    <source>
        <strain evidence="5">broiler</strain>
    </source>
</reference>
<evidence type="ECO:0000313" key="6">
    <source>
        <dbReference type="Proteomes" id="UP000000539"/>
    </source>
</evidence>
<dbReference type="InterPro" id="IPR022783">
    <property type="entry name" value="GCFC_dom"/>
</dbReference>
<organism evidence="5 6">
    <name type="scientific">Gallus gallus</name>
    <name type="common">Chicken</name>
    <dbReference type="NCBI Taxonomy" id="9031"/>
    <lineage>
        <taxon>Eukaryota</taxon>
        <taxon>Metazoa</taxon>
        <taxon>Chordata</taxon>
        <taxon>Craniata</taxon>
        <taxon>Vertebrata</taxon>
        <taxon>Euteleostomi</taxon>
        <taxon>Archelosauria</taxon>
        <taxon>Archosauria</taxon>
        <taxon>Dinosauria</taxon>
        <taxon>Saurischia</taxon>
        <taxon>Theropoda</taxon>
        <taxon>Coelurosauria</taxon>
        <taxon>Aves</taxon>
        <taxon>Neognathae</taxon>
        <taxon>Galloanserae</taxon>
        <taxon>Galliformes</taxon>
        <taxon>Phasianidae</taxon>
        <taxon>Phasianinae</taxon>
        <taxon>Gallus</taxon>
    </lineage>
</organism>
<evidence type="ECO:0000256" key="3">
    <source>
        <dbReference type="ARBA" id="ARBA00023242"/>
    </source>
</evidence>
<sequence>MSSDEELALTEVTEFQKSKDNVLEESKKIFEDVRADCCDIRKILLKFQERKEKFPDSYCDAYIGFCLPKLLNPLVRVQLINWSPLENSTDLKEMPWFRAVEGFSDAKKSSESKRDDDPDEEVLPRVIEKTILPKITGILRLVLSTLRTITQLCDNVFEKQVLSRRECSQAKQDLINTVVLRMKQSVEEDVFIPLYPKRYACSVSPLLQLLSKVLLWDETVQEDTVRGVGLSKLLNRCLLLNLFNTPPGPENIEKCKEVVACFPERWFQNLGSGSTLPESVNFCQCECVAISTCFCNSDETEEVVLLLVKVKALRIAEELTEECKREHLKSVIRK</sequence>
<dbReference type="GeneTree" id="ENSGT00390000000455"/>
<dbReference type="Ensembl" id="ENSGALT00010020562.1">
    <property type="protein sequence ID" value="ENSGALP00010011911.1"/>
    <property type="gene ID" value="ENSGALG00010008668.1"/>
</dbReference>
<dbReference type="Proteomes" id="UP000000539">
    <property type="component" value="Chromosome Z"/>
</dbReference>
<reference evidence="5" key="1">
    <citation type="submission" date="2020-11" db="EMBL/GenBank/DDBJ databases">
        <title>Gallus gallus (Chicken) genome, bGalGal1, GRCg7b, maternal haplotype autosomes + Z &amp; W.</title>
        <authorList>
            <person name="Warren W."/>
            <person name="Formenti G."/>
            <person name="Fedrigo O."/>
            <person name="Haase B."/>
            <person name="Mountcastle J."/>
            <person name="Balacco J."/>
            <person name="Tracey A."/>
            <person name="Schneider V."/>
            <person name="Okimoto R."/>
            <person name="Cheng H."/>
            <person name="Hawken R."/>
            <person name="Howe K."/>
            <person name="Jarvis E.D."/>
        </authorList>
    </citation>
    <scope>NUCLEOTIDE SEQUENCE [LARGE SCALE GENOMIC DNA]</scope>
    <source>
        <strain evidence="5">Broiler</strain>
    </source>
</reference>
<comment type="subcellular location">
    <subcellularLocation>
        <location evidence="1">Nucleus</location>
    </subcellularLocation>
</comment>
<dbReference type="AlphaFoldDB" id="A0A8V0XUJ3"/>
<feature type="domain" description="GCF C-terminal" evidence="4">
    <location>
        <begin position="41"/>
        <end position="136"/>
    </location>
</feature>
<evidence type="ECO:0000259" key="4">
    <source>
        <dbReference type="Pfam" id="PF07842"/>
    </source>
</evidence>
<dbReference type="GO" id="GO:0005634">
    <property type="term" value="C:nucleus"/>
    <property type="evidence" value="ECO:0000318"/>
    <property type="project" value="GO_Central"/>
</dbReference>
<keyword evidence="6" id="KW-1185">Reference proteome</keyword>
<dbReference type="PANTHER" id="PTHR12214">
    <property type="entry name" value="GC-RICH SEQUENCE DNA-BINDING FACTOR"/>
    <property type="match status" value="1"/>
</dbReference>
<proteinExistence type="inferred from homology"/>